<evidence type="ECO:0000313" key="1">
    <source>
        <dbReference type="EMBL" id="PPJ31869.1"/>
    </source>
</evidence>
<organism evidence="1 2">
    <name type="scientific">Nocardia nova</name>
    <dbReference type="NCBI Taxonomy" id="37330"/>
    <lineage>
        <taxon>Bacteria</taxon>
        <taxon>Bacillati</taxon>
        <taxon>Actinomycetota</taxon>
        <taxon>Actinomycetes</taxon>
        <taxon>Mycobacteriales</taxon>
        <taxon>Nocardiaceae</taxon>
        <taxon>Nocardia</taxon>
    </lineage>
</organism>
<comment type="caution">
    <text evidence="1">The sequence shown here is derived from an EMBL/GenBank/DDBJ whole genome shotgun (WGS) entry which is preliminary data.</text>
</comment>
<dbReference type="RefSeq" id="WP_104380673.1">
    <property type="nucleotide sequence ID" value="NZ_PSZC01000039.1"/>
</dbReference>
<dbReference type="AlphaFoldDB" id="A0A2S6ACU4"/>
<reference evidence="1 2" key="1">
    <citation type="submission" date="2018-02" db="EMBL/GenBank/DDBJ databases">
        <title>8 Nocardia nova and 1 Nocardia cyriacigeorgica strain used for evolution to TMP-SMX.</title>
        <authorList>
            <person name="Mehta H."/>
            <person name="Weng J."/>
            <person name="Shamoo Y."/>
        </authorList>
    </citation>
    <scope>NUCLEOTIDE SEQUENCE [LARGE SCALE GENOMIC DNA]</scope>
    <source>
        <strain evidence="1 2">MDA3139</strain>
    </source>
</reference>
<dbReference type="GO" id="GO:0003677">
    <property type="term" value="F:DNA binding"/>
    <property type="evidence" value="ECO:0007669"/>
    <property type="project" value="InterPro"/>
</dbReference>
<protein>
    <recommendedName>
        <fullName evidence="3">XRE family transcriptional regulator</fullName>
    </recommendedName>
</protein>
<evidence type="ECO:0000313" key="2">
    <source>
        <dbReference type="Proteomes" id="UP000239874"/>
    </source>
</evidence>
<accession>A0A2S6ACU4</accession>
<dbReference type="SUPFAM" id="SSF47413">
    <property type="entry name" value="lambda repressor-like DNA-binding domains"/>
    <property type="match status" value="1"/>
</dbReference>
<dbReference type="InterPro" id="IPR010982">
    <property type="entry name" value="Lambda_DNA-bd_dom_sf"/>
</dbReference>
<name>A0A2S6ACU4_9NOCA</name>
<dbReference type="Proteomes" id="UP000239874">
    <property type="component" value="Unassembled WGS sequence"/>
</dbReference>
<dbReference type="EMBL" id="PSZC01000039">
    <property type="protein sequence ID" value="PPJ31869.1"/>
    <property type="molecule type" value="Genomic_DNA"/>
</dbReference>
<proteinExistence type="predicted"/>
<sequence length="82" mass="8733">MTESPASYASLVASEIRAEMGRQRKTTAELAAVLRCSPGTANNRLADAYPFNLDELYAVCQWLGKPLADITGAAESQLKAAS</sequence>
<evidence type="ECO:0008006" key="3">
    <source>
        <dbReference type="Google" id="ProtNLM"/>
    </source>
</evidence>
<gene>
    <name evidence="1" type="ORF">C5E45_32790</name>
</gene>